<organism evidence="1 2">
    <name type="scientific">Deinococcus malanensis</name>
    <dbReference type="NCBI Taxonomy" id="1706855"/>
    <lineage>
        <taxon>Bacteria</taxon>
        <taxon>Thermotogati</taxon>
        <taxon>Deinococcota</taxon>
        <taxon>Deinococci</taxon>
        <taxon>Deinococcales</taxon>
        <taxon>Deinococcaceae</taxon>
        <taxon>Deinococcus</taxon>
    </lineage>
</organism>
<protein>
    <submittedName>
        <fullName evidence="1">Uncharacterized protein</fullName>
    </submittedName>
</protein>
<sequence length="208" mass="23360">MTVLQAWLDAFPGARFAPLFETNDDLQVQTHQRGKAGDRRILTRSVLFETAMIELIEEGLAQEQWTGLVYLMGFGPQHDFSPLYVGKAERRGKIHAVSKNIANIRRNPDKFARWGYGLDYHLGDLSHAMFGFSAYRGPTGKYRRWAQTLFAVTDPPTLHRPVSMLLLPWFEGSRGPSGFQGSVASAEKEVIALASALHSEWLLNVDGR</sequence>
<comment type="caution">
    <text evidence="1">The sequence shown here is derived from an EMBL/GenBank/DDBJ whole genome shotgun (WGS) entry which is preliminary data.</text>
</comment>
<proteinExistence type="predicted"/>
<gene>
    <name evidence="1" type="ORF">GCM10008955_35080</name>
</gene>
<reference evidence="2" key="1">
    <citation type="journal article" date="2019" name="Int. J. Syst. Evol. Microbiol.">
        <title>The Global Catalogue of Microorganisms (GCM) 10K type strain sequencing project: providing services to taxonomists for standard genome sequencing and annotation.</title>
        <authorList>
            <consortium name="The Broad Institute Genomics Platform"/>
            <consortium name="The Broad Institute Genome Sequencing Center for Infectious Disease"/>
            <person name="Wu L."/>
            <person name="Ma J."/>
        </authorList>
    </citation>
    <scope>NUCLEOTIDE SEQUENCE [LARGE SCALE GENOMIC DNA]</scope>
    <source>
        <strain evidence="2">JCM 30331</strain>
    </source>
</reference>
<evidence type="ECO:0000313" key="1">
    <source>
        <dbReference type="EMBL" id="GGK38170.1"/>
    </source>
</evidence>
<name>A0ABQ2F1C0_9DEIO</name>
<dbReference type="Proteomes" id="UP000647587">
    <property type="component" value="Unassembled WGS sequence"/>
</dbReference>
<keyword evidence="2" id="KW-1185">Reference proteome</keyword>
<evidence type="ECO:0000313" key="2">
    <source>
        <dbReference type="Proteomes" id="UP000647587"/>
    </source>
</evidence>
<accession>A0ABQ2F1C0</accession>
<dbReference type="EMBL" id="BMPP01000018">
    <property type="protein sequence ID" value="GGK38170.1"/>
    <property type="molecule type" value="Genomic_DNA"/>
</dbReference>